<comment type="similarity">
    <text evidence="1">Belongs to the membrane fusion protein (MFP) (TC 8.A.1) family.</text>
</comment>
<dbReference type="EMBL" id="QPIZ01000022">
    <property type="protein sequence ID" value="RCW30367.1"/>
    <property type="molecule type" value="Genomic_DNA"/>
</dbReference>
<evidence type="ECO:0000313" key="7">
    <source>
        <dbReference type="Proteomes" id="UP000252733"/>
    </source>
</evidence>
<dbReference type="InterPro" id="IPR006143">
    <property type="entry name" value="RND_pump_MFP"/>
</dbReference>
<evidence type="ECO:0000256" key="1">
    <source>
        <dbReference type="ARBA" id="ARBA00009477"/>
    </source>
</evidence>
<dbReference type="FunFam" id="2.40.30.170:FF:000010">
    <property type="entry name" value="Efflux RND transporter periplasmic adaptor subunit"/>
    <property type="match status" value="1"/>
</dbReference>
<evidence type="ECO:0000256" key="2">
    <source>
        <dbReference type="SAM" id="SignalP"/>
    </source>
</evidence>
<evidence type="ECO:0000313" key="6">
    <source>
        <dbReference type="EMBL" id="RCW30367.1"/>
    </source>
</evidence>
<dbReference type="Gene3D" id="2.40.30.170">
    <property type="match status" value="1"/>
</dbReference>
<evidence type="ECO:0000259" key="4">
    <source>
        <dbReference type="Pfam" id="PF25954"/>
    </source>
</evidence>
<dbReference type="AlphaFoldDB" id="A0A368UNK0"/>
<dbReference type="Gene3D" id="1.10.287.470">
    <property type="entry name" value="Helix hairpin bin"/>
    <property type="match status" value="1"/>
</dbReference>
<dbReference type="PANTHER" id="PTHR30469">
    <property type="entry name" value="MULTIDRUG RESISTANCE PROTEIN MDTA"/>
    <property type="match status" value="1"/>
</dbReference>
<feature type="domain" description="CusB-like beta-barrel" evidence="4">
    <location>
        <begin position="192"/>
        <end position="261"/>
    </location>
</feature>
<dbReference type="NCBIfam" id="TIGR01730">
    <property type="entry name" value="RND_mfp"/>
    <property type="match status" value="1"/>
</dbReference>
<protein>
    <submittedName>
        <fullName evidence="6">RND family efflux transporter MFP subunit</fullName>
    </submittedName>
</protein>
<keyword evidence="2" id="KW-0732">Signal</keyword>
<organism evidence="6 7">
    <name type="scientific">Marinilabilia salmonicolor</name>
    <dbReference type="NCBI Taxonomy" id="989"/>
    <lineage>
        <taxon>Bacteria</taxon>
        <taxon>Pseudomonadati</taxon>
        <taxon>Bacteroidota</taxon>
        <taxon>Bacteroidia</taxon>
        <taxon>Marinilabiliales</taxon>
        <taxon>Marinilabiliaceae</taxon>
        <taxon>Marinilabilia</taxon>
    </lineage>
</organism>
<dbReference type="Proteomes" id="UP000252733">
    <property type="component" value="Unassembled WGS sequence"/>
</dbReference>
<dbReference type="GO" id="GO:1990281">
    <property type="term" value="C:efflux pump complex"/>
    <property type="evidence" value="ECO:0007669"/>
    <property type="project" value="TreeGrafter"/>
</dbReference>
<dbReference type="PROSITE" id="PS51257">
    <property type="entry name" value="PROKAR_LIPOPROTEIN"/>
    <property type="match status" value="1"/>
</dbReference>
<dbReference type="Pfam" id="PF25954">
    <property type="entry name" value="Beta-barrel_RND_2"/>
    <property type="match status" value="1"/>
</dbReference>
<sequence length="340" mass="38085">MNRFLILVIATGLSWAMVSCGAATENAEAKNDAERVENVKITELNRSTVTRKIDISTTLEGYETVNIAPSLTGIIEEIYVEVGSRVKKGDRLVRLDQSQYKTAKLTYSNAKIEFERLEVLKESGTVSQQAYDQAKLALDQARENLEFLEPNTYVKAPIRGVISEKNYEEGELFNGSPILTLTQTHQLKALISISESYVPFVKEGMELTVKPDVYKNQEFPAVIEIVYPTIDPATHTFQAKVRIPNSDNLLRPGMYVQTSIDLQEVEALMVPYRSVMKLTGSDERYVFVNENGRAKRVRVEMGQRFNDLIEVSSDGLEPGDQLVTVGQAKLIEGVKLNVVK</sequence>
<feature type="signal peptide" evidence="2">
    <location>
        <begin position="1"/>
        <end position="22"/>
    </location>
</feature>
<proteinExistence type="inferred from homology"/>
<dbReference type="SUPFAM" id="SSF111369">
    <property type="entry name" value="HlyD-like secretion proteins"/>
    <property type="match status" value="1"/>
</dbReference>
<accession>A0A368UNK0</accession>
<dbReference type="InterPro" id="IPR058792">
    <property type="entry name" value="Beta-barrel_RND_2"/>
</dbReference>
<dbReference type="PANTHER" id="PTHR30469:SF15">
    <property type="entry name" value="HLYD FAMILY OF SECRETION PROTEINS"/>
    <property type="match status" value="1"/>
</dbReference>
<name>A0A368UNK0_9BACT</name>
<gene>
    <name evidence="6" type="ORF">DFO77_12217</name>
</gene>
<comment type="caution">
    <text evidence="6">The sequence shown here is derived from an EMBL/GenBank/DDBJ whole genome shotgun (WGS) entry which is preliminary data.</text>
</comment>
<dbReference type="Pfam" id="PF25989">
    <property type="entry name" value="YknX_C"/>
    <property type="match status" value="1"/>
</dbReference>
<dbReference type="InterPro" id="IPR058637">
    <property type="entry name" value="YknX-like_C"/>
</dbReference>
<dbReference type="GO" id="GO:0015562">
    <property type="term" value="F:efflux transmembrane transporter activity"/>
    <property type="evidence" value="ECO:0007669"/>
    <property type="project" value="TreeGrafter"/>
</dbReference>
<dbReference type="Gene3D" id="2.40.50.100">
    <property type="match status" value="1"/>
</dbReference>
<dbReference type="InterPro" id="IPR058625">
    <property type="entry name" value="MdtA-like_BSH"/>
</dbReference>
<dbReference type="Gene3D" id="2.40.420.20">
    <property type="match status" value="1"/>
</dbReference>
<keyword evidence="7" id="KW-1185">Reference proteome</keyword>
<reference evidence="6 7" key="1">
    <citation type="submission" date="2018-07" db="EMBL/GenBank/DDBJ databases">
        <title>Freshwater and sediment microbial communities from various areas in North America, analyzing microbe dynamics in response to fracking.</title>
        <authorList>
            <person name="Lamendella R."/>
        </authorList>
    </citation>
    <scope>NUCLEOTIDE SEQUENCE [LARGE SCALE GENOMIC DNA]</scope>
    <source>
        <strain evidence="6 7">160A</strain>
    </source>
</reference>
<evidence type="ECO:0000259" key="3">
    <source>
        <dbReference type="Pfam" id="PF25917"/>
    </source>
</evidence>
<feature type="domain" description="Multidrug resistance protein MdtA-like barrel-sandwich hybrid" evidence="3">
    <location>
        <begin position="63"/>
        <end position="172"/>
    </location>
</feature>
<feature type="chain" id="PRO_5016596017" evidence="2">
    <location>
        <begin position="23"/>
        <end position="340"/>
    </location>
</feature>
<feature type="domain" description="YknX-like C-terminal permuted SH3-like" evidence="5">
    <location>
        <begin position="268"/>
        <end position="337"/>
    </location>
</feature>
<evidence type="ECO:0000259" key="5">
    <source>
        <dbReference type="Pfam" id="PF25989"/>
    </source>
</evidence>
<dbReference type="Pfam" id="PF25917">
    <property type="entry name" value="BSH_RND"/>
    <property type="match status" value="1"/>
</dbReference>